<feature type="transmembrane region" description="Helical" evidence="3">
    <location>
        <begin position="305"/>
        <end position="322"/>
    </location>
</feature>
<keyword evidence="6" id="KW-1185">Reference proteome</keyword>
<feature type="region of interest" description="Disordered" evidence="2">
    <location>
        <begin position="349"/>
        <end position="370"/>
    </location>
</feature>
<dbReference type="SUPFAM" id="SSF55008">
    <property type="entry name" value="HMA, heavy metal-associated domain"/>
    <property type="match status" value="1"/>
</dbReference>
<feature type="compositionally biased region" description="Polar residues" evidence="2">
    <location>
        <begin position="361"/>
        <end position="370"/>
    </location>
</feature>
<keyword evidence="3" id="KW-0472">Membrane</keyword>
<evidence type="ECO:0000259" key="4">
    <source>
        <dbReference type="PROSITE" id="PS50846"/>
    </source>
</evidence>
<accession>A0ABZ2F6V3</accession>
<protein>
    <submittedName>
        <fullName evidence="5">Sulfite exporter TauE/SafE family protein</fullName>
    </submittedName>
</protein>
<dbReference type="Pfam" id="PF00403">
    <property type="entry name" value="HMA"/>
    <property type="match status" value="1"/>
</dbReference>
<dbReference type="Gene3D" id="3.30.70.100">
    <property type="match status" value="1"/>
</dbReference>
<feature type="transmembrane region" description="Helical" evidence="3">
    <location>
        <begin position="120"/>
        <end position="144"/>
    </location>
</feature>
<evidence type="ECO:0000256" key="1">
    <source>
        <dbReference type="ARBA" id="ARBA00022723"/>
    </source>
</evidence>
<dbReference type="InterPro" id="IPR017969">
    <property type="entry name" value="Heavy-metal-associated_CS"/>
</dbReference>
<proteinExistence type="predicted"/>
<dbReference type="CDD" id="cd00371">
    <property type="entry name" value="HMA"/>
    <property type="match status" value="1"/>
</dbReference>
<evidence type="ECO:0000256" key="2">
    <source>
        <dbReference type="SAM" id="MobiDB-lite"/>
    </source>
</evidence>
<feature type="transmembrane region" description="Helical" evidence="3">
    <location>
        <begin position="242"/>
        <end position="264"/>
    </location>
</feature>
<feature type="transmembrane region" description="Helical" evidence="3">
    <location>
        <begin position="81"/>
        <end position="100"/>
    </location>
</feature>
<dbReference type="EMBL" id="CP104311">
    <property type="protein sequence ID" value="WWF02826.1"/>
    <property type="molecule type" value="Genomic_DNA"/>
</dbReference>
<keyword evidence="3" id="KW-1133">Transmembrane helix</keyword>
<dbReference type="Proteomes" id="UP001359308">
    <property type="component" value="Chromosome"/>
</dbReference>
<dbReference type="Pfam" id="PF13386">
    <property type="entry name" value="DsbD_2"/>
    <property type="match status" value="1"/>
</dbReference>
<dbReference type="InterPro" id="IPR006121">
    <property type="entry name" value="HMA_dom"/>
</dbReference>
<evidence type="ECO:0000313" key="6">
    <source>
        <dbReference type="Proteomes" id="UP001359308"/>
    </source>
</evidence>
<keyword evidence="3" id="KW-0812">Transmembrane</keyword>
<reference evidence="5 6" key="1">
    <citation type="submission" date="2022-09" db="EMBL/GenBank/DDBJ databases">
        <authorList>
            <person name="Giprobiosintez L."/>
        </authorList>
    </citation>
    <scope>NUCLEOTIDE SEQUENCE [LARGE SCALE GENOMIC DNA]</scope>
    <source>
        <strain evidence="6">VKPM-B-12549 (GBS-15)</strain>
    </source>
</reference>
<keyword evidence="1" id="KW-0479">Metal-binding</keyword>
<feature type="transmembrane region" description="Helical" evidence="3">
    <location>
        <begin position="276"/>
        <end position="298"/>
    </location>
</feature>
<gene>
    <name evidence="5" type="ORF">N4J17_04215</name>
</gene>
<feature type="domain" description="HMA" evidence="4">
    <location>
        <begin position="4"/>
        <end position="70"/>
    </location>
</feature>
<dbReference type="InterPro" id="IPR039447">
    <property type="entry name" value="UreH-like_TM_dom"/>
</dbReference>
<dbReference type="PROSITE" id="PS01047">
    <property type="entry name" value="HMA_1"/>
    <property type="match status" value="1"/>
</dbReference>
<name>A0ABZ2F6V3_METCP</name>
<dbReference type="PANTHER" id="PTHR42208:SF1">
    <property type="entry name" value="HEAVY METAL TRANSPORTER"/>
    <property type="match status" value="1"/>
</dbReference>
<dbReference type="InterPro" id="IPR036163">
    <property type="entry name" value="HMA_dom_sf"/>
</dbReference>
<sequence>MTTQRLQLFIRGMHCTGCEKIIEAAVNSLPGVKCVQASYVKAQVEIEFDDTLIREKRLRQAIEDKGYGIVESAQASSRRRALSGLTFIILLLAVGGLTLWGKSLMPALMMQMSAPLGYTMLFTIGFFTGFHCVGMCGGFVVGYATEVSPRTPWTVTAAHLQYALGKTTSYTVIGAGFGLLGSLITVTPHLRGVLALASSIFLLVYGLKMLNVFAFLRHFTLRLPRAVERGVANEARRRRHPWAIGLLNGLLLGCGPLQAMYIMAAGTGSPKEGAAILLFFGLGTLLPLLGFGVFASLLSRRVMHTLAHVSGVLVIVMGLMMAERGLKMTGSGYDFGSLLDYWRRYPPTAASHDQGPHGVPTESNPGHQSP</sequence>
<dbReference type="PANTHER" id="PTHR42208">
    <property type="entry name" value="HEAVY METAL TRANSPORTER-RELATED"/>
    <property type="match status" value="1"/>
</dbReference>
<feature type="transmembrane region" description="Helical" evidence="3">
    <location>
        <begin position="169"/>
        <end position="187"/>
    </location>
</feature>
<dbReference type="PROSITE" id="PS50846">
    <property type="entry name" value="HMA_2"/>
    <property type="match status" value="1"/>
</dbReference>
<organism evidence="5 6">
    <name type="scientific">Methylococcus capsulatus</name>
    <dbReference type="NCBI Taxonomy" id="414"/>
    <lineage>
        <taxon>Bacteria</taxon>
        <taxon>Pseudomonadati</taxon>
        <taxon>Pseudomonadota</taxon>
        <taxon>Gammaproteobacteria</taxon>
        <taxon>Methylococcales</taxon>
        <taxon>Methylococcaceae</taxon>
        <taxon>Methylococcus</taxon>
    </lineage>
</organism>
<feature type="transmembrane region" description="Helical" evidence="3">
    <location>
        <begin position="193"/>
        <end position="216"/>
    </location>
</feature>
<evidence type="ECO:0000313" key="5">
    <source>
        <dbReference type="EMBL" id="WWF02826.1"/>
    </source>
</evidence>
<dbReference type="RefSeq" id="WP_232470487.1">
    <property type="nucleotide sequence ID" value="NZ_CP104311.1"/>
</dbReference>
<evidence type="ECO:0000256" key="3">
    <source>
        <dbReference type="SAM" id="Phobius"/>
    </source>
</evidence>